<dbReference type="PANTHER" id="PTHR12011">
    <property type="entry name" value="ADHESION G-PROTEIN COUPLED RECEPTOR"/>
    <property type="match status" value="1"/>
</dbReference>
<keyword evidence="3 9" id="KW-0812">Transmembrane</keyword>
<dbReference type="InterPro" id="IPR000832">
    <property type="entry name" value="GPCR_2_secretin-like"/>
</dbReference>
<dbReference type="SMART" id="SM00303">
    <property type="entry name" value="GPS"/>
    <property type="match status" value="1"/>
</dbReference>
<evidence type="ECO:0000256" key="8">
    <source>
        <dbReference type="SAM" id="MobiDB-lite"/>
    </source>
</evidence>
<sequence>MKLPGTECQPTCFKNSSYIFSKGKIYRFPNNEVCSILGGYLVSIETEEEWQFINHEIQKRGAWNTSTTNAWLIGLEKKDGVWIWKSGEQLNISKWRDSEPNVNDERAEISMNGSLFNGISRNDEGDAYICEMPGECPNITFKNSWYIISVDGESEHWSRDTCSSPGGDLVSFETQEEWSLINDEIQRRNTTNYENKWRIGLRKRARNWTWVSGRPLTISKWGHGEPSGEQEAAFMYKRFRNGERGVFGIHNNESWKKQRTYICEIAKGELICCCCSAILLLPFPSAVLPSQCNSKATFLYDVVLLTFFFQDSSKSSVTSSPLLSPRIDLATSPSPSASPSSSLSPSPRPSPSSSPFPSPSPSPSPSQSPSPSPSPVEQLVCSLNSHLPFLCMSFFKISSAVAVFEDFTLKIKNVTKDKAGIEEVKTLKTSIFEVAEAVEKFALNYGNRHLREMRLSERIVSPKMGSMVAAFVYKDLHDLLLIDQAIRSETDNQRYINSRIMAVTMDPKPEKLRENVILNFKNLKVLTAEKRCMFWSSRSKSFSEEGCHVVTSKSNSEETVCRCNHLTHFAVLLDYDGSTKLTEEDETILKVATYVGLSLSIIGILLTLILYSCLTDVRKPLSQIRLSVSISLGAGQIIFLAGINATGNKAACVTIAALMQYFFMAAFFWMLIEGIYLYFFVVKVYNINTKMYIYHVISWGLPVIMVAISLGIAAGKEGLQSYTSDKYCWLSSTNNLIWIFVAFVAFIEVLNILILLRVIREMTNLLQPTGADHHFQQIRLGIKTCVVMIPQLGVTWLFGLLSPVHKAFAYIFTILNSTQGFLIFALHCMRNTQIRERFKRKMNIVFPSSIKDNSTRKSPQVNPNEVGNVWAI</sequence>
<gene>
    <name evidence="13" type="ORF">PMEA_00030040</name>
</gene>
<dbReference type="FunFam" id="1.20.1070.10:FF:000058">
    <property type="entry name" value="Adhesion G protein-coupled receptor F5"/>
    <property type="match status" value="1"/>
</dbReference>
<evidence type="ECO:0000256" key="4">
    <source>
        <dbReference type="ARBA" id="ARBA00022989"/>
    </source>
</evidence>
<evidence type="ECO:0000313" key="14">
    <source>
        <dbReference type="Proteomes" id="UP001159428"/>
    </source>
</evidence>
<dbReference type="Pfam" id="PF00002">
    <property type="entry name" value="7tm_2"/>
    <property type="match status" value="1"/>
</dbReference>
<dbReference type="GO" id="GO:0007166">
    <property type="term" value="P:cell surface receptor signaling pathway"/>
    <property type="evidence" value="ECO:0007669"/>
    <property type="project" value="InterPro"/>
</dbReference>
<dbReference type="GO" id="GO:0005886">
    <property type="term" value="C:plasma membrane"/>
    <property type="evidence" value="ECO:0007669"/>
    <property type="project" value="TreeGrafter"/>
</dbReference>
<dbReference type="PROSITE" id="PS50261">
    <property type="entry name" value="G_PROTEIN_RECEP_F2_4"/>
    <property type="match status" value="1"/>
</dbReference>
<evidence type="ECO:0000313" key="13">
    <source>
        <dbReference type="EMBL" id="CAH3157405.1"/>
    </source>
</evidence>
<feature type="compositionally biased region" description="Low complexity" evidence="8">
    <location>
        <begin position="332"/>
        <end position="345"/>
    </location>
</feature>
<evidence type="ECO:0000256" key="9">
    <source>
        <dbReference type="SAM" id="Phobius"/>
    </source>
</evidence>
<dbReference type="Gene3D" id="2.60.220.50">
    <property type="match status" value="1"/>
</dbReference>
<organism evidence="13 14">
    <name type="scientific">Pocillopora meandrina</name>
    <dbReference type="NCBI Taxonomy" id="46732"/>
    <lineage>
        <taxon>Eukaryota</taxon>
        <taxon>Metazoa</taxon>
        <taxon>Cnidaria</taxon>
        <taxon>Anthozoa</taxon>
        <taxon>Hexacorallia</taxon>
        <taxon>Scleractinia</taxon>
        <taxon>Astrocoeniina</taxon>
        <taxon>Pocilloporidae</taxon>
        <taxon>Pocillopora</taxon>
    </lineage>
</organism>
<dbReference type="SUPFAM" id="SSF81321">
    <property type="entry name" value="Family A G protein-coupled receptor-like"/>
    <property type="match status" value="1"/>
</dbReference>
<keyword evidence="6" id="KW-1015">Disulfide bond</keyword>
<keyword evidence="4 9" id="KW-1133">Transmembrane helix</keyword>
<feature type="transmembrane region" description="Helical" evidence="9">
    <location>
        <begin position="591"/>
        <end position="614"/>
    </location>
</feature>
<dbReference type="Gene3D" id="3.10.100.10">
    <property type="entry name" value="Mannose-Binding Protein A, subunit A"/>
    <property type="match status" value="2"/>
</dbReference>
<dbReference type="Proteomes" id="UP001159428">
    <property type="component" value="Unassembled WGS sequence"/>
</dbReference>
<evidence type="ECO:0000256" key="2">
    <source>
        <dbReference type="ARBA" id="ARBA00007343"/>
    </source>
</evidence>
<evidence type="ECO:0000256" key="5">
    <source>
        <dbReference type="ARBA" id="ARBA00023136"/>
    </source>
</evidence>
<evidence type="ECO:0000259" key="11">
    <source>
        <dbReference type="PROSITE" id="PS50221"/>
    </source>
</evidence>
<feature type="transmembrane region" description="Helical" evidence="9">
    <location>
        <begin position="807"/>
        <end position="829"/>
    </location>
</feature>
<dbReference type="PROSITE" id="PS50221">
    <property type="entry name" value="GAIN_B"/>
    <property type="match status" value="1"/>
</dbReference>
<feature type="compositionally biased region" description="Pro residues" evidence="8">
    <location>
        <begin position="346"/>
        <end position="374"/>
    </location>
</feature>
<dbReference type="PROSITE" id="PS50041">
    <property type="entry name" value="C_TYPE_LECTIN_2"/>
    <property type="match status" value="2"/>
</dbReference>
<dbReference type="PANTHER" id="PTHR12011:SF347">
    <property type="entry name" value="FI21270P1-RELATED"/>
    <property type="match status" value="1"/>
</dbReference>
<evidence type="ECO:0000259" key="10">
    <source>
        <dbReference type="PROSITE" id="PS50041"/>
    </source>
</evidence>
<dbReference type="InterPro" id="IPR057244">
    <property type="entry name" value="GAIN_B"/>
</dbReference>
<comment type="subcellular location">
    <subcellularLocation>
        <location evidence="1">Membrane</location>
        <topology evidence="1">Multi-pass membrane protein</topology>
    </subcellularLocation>
</comment>
<dbReference type="PRINTS" id="PR00249">
    <property type="entry name" value="GPCRSECRETIN"/>
</dbReference>
<feature type="transmembrane region" description="Helical" evidence="9">
    <location>
        <begin position="692"/>
        <end position="715"/>
    </location>
</feature>
<dbReference type="Pfam" id="PF00059">
    <property type="entry name" value="Lectin_C"/>
    <property type="match status" value="2"/>
</dbReference>
<dbReference type="InterPro" id="IPR000203">
    <property type="entry name" value="GPS"/>
</dbReference>
<dbReference type="SMART" id="SM00034">
    <property type="entry name" value="CLECT"/>
    <property type="match status" value="2"/>
</dbReference>
<feature type="transmembrane region" description="Helical" evidence="9">
    <location>
        <begin position="780"/>
        <end position="801"/>
    </location>
</feature>
<evidence type="ECO:0000259" key="12">
    <source>
        <dbReference type="PROSITE" id="PS50261"/>
    </source>
</evidence>
<dbReference type="Pfam" id="PF01825">
    <property type="entry name" value="GPS"/>
    <property type="match status" value="1"/>
</dbReference>
<feature type="domain" description="C-type lectin" evidence="10">
    <location>
        <begin position="13"/>
        <end position="131"/>
    </location>
</feature>
<dbReference type="InterPro" id="IPR016187">
    <property type="entry name" value="CTDL_fold"/>
</dbReference>
<dbReference type="InterPro" id="IPR017981">
    <property type="entry name" value="GPCR_2-like_7TM"/>
</dbReference>
<evidence type="ECO:0000256" key="6">
    <source>
        <dbReference type="ARBA" id="ARBA00023157"/>
    </source>
</evidence>
<feature type="transmembrane region" description="Helical" evidence="9">
    <location>
        <begin position="658"/>
        <end position="680"/>
    </location>
</feature>
<comment type="similarity">
    <text evidence="2">Belongs to the G-protein coupled receptor 2 family. Adhesion G-protein coupled receptor (ADGR) subfamily.</text>
</comment>
<evidence type="ECO:0000256" key="7">
    <source>
        <dbReference type="ARBA" id="ARBA00023180"/>
    </source>
</evidence>
<feature type="domain" description="C-type lectin" evidence="10">
    <location>
        <begin position="141"/>
        <end position="264"/>
    </location>
</feature>
<dbReference type="Gene3D" id="1.20.1070.10">
    <property type="entry name" value="Rhodopsin 7-helix transmembrane proteins"/>
    <property type="match status" value="1"/>
</dbReference>
<dbReference type="SUPFAM" id="SSF56436">
    <property type="entry name" value="C-type lectin-like"/>
    <property type="match status" value="2"/>
</dbReference>
<proteinExistence type="inferred from homology"/>
<evidence type="ECO:0000256" key="3">
    <source>
        <dbReference type="ARBA" id="ARBA00022692"/>
    </source>
</evidence>
<keyword evidence="7" id="KW-0325">Glycoprotein</keyword>
<keyword evidence="14" id="KW-1185">Reference proteome</keyword>
<accession>A0AAU9XUX6</accession>
<feature type="domain" description="GAIN-B" evidence="11">
    <location>
        <begin position="423"/>
        <end position="579"/>
    </location>
</feature>
<comment type="caution">
    <text evidence="13">The sequence shown here is derived from an EMBL/GenBank/DDBJ whole genome shotgun (WGS) entry which is preliminary data.</text>
</comment>
<dbReference type="InterPro" id="IPR001304">
    <property type="entry name" value="C-type_lectin-like"/>
</dbReference>
<feature type="transmembrane region" description="Helical" evidence="9">
    <location>
        <begin position="735"/>
        <end position="759"/>
    </location>
</feature>
<name>A0AAU9XUX6_9CNID</name>
<feature type="transmembrane region" description="Helical" evidence="9">
    <location>
        <begin position="626"/>
        <end position="646"/>
    </location>
</feature>
<dbReference type="AlphaFoldDB" id="A0AAU9XUX6"/>
<keyword evidence="5 9" id="KW-0472">Membrane</keyword>
<protein>
    <submittedName>
        <fullName evidence="13">Uncharacterized protein</fullName>
    </submittedName>
</protein>
<feature type="region of interest" description="Disordered" evidence="8">
    <location>
        <begin position="331"/>
        <end position="375"/>
    </location>
</feature>
<reference evidence="13 14" key="1">
    <citation type="submission" date="2022-05" db="EMBL/GenBank/DDBJ databases">
        <authorList>
            <consortium name="Genoscope - CEA"/>
            <person name="William W."/>
        </authorList>
    </citation>
    <scope>NUCLEOTIDE SEQUENCE [LARGE SCALE GENOMIC DNA]</scope>
</reference>
<feature type="domain" description="G-protein coupled receptors family 2 profile 2" evidence="12">
    <location>
        <begin position="589"/>
        <end position="831"/>
    </location>
</feature>
<dbReference type="InterPro" id="IPR016186">
    <property type="entry name" value="C-type_lectin-like/link_sf"/>
</dbReference>
<evidence type="ECO:0000256" key="1">
    <source>
        <dbReference type="ARBA" id="ARBA00004141"/>
    </source>
</evidence>
<dbReference type="GO" id="GO:0004930">
    <property type="term" value="F:G protein-coupled receptor activity"/>
    <property type="evidence" value="ECO:0007669"/>
    <property type="project" value="InterPro"/>
</dbReference>
<dbReference type="InterPro" id="IPR046338">
    <property type="entry name" value="GAIN_dom_sf"/>
</dbReference>
<dbReference type="CDD" id="cd00037">
    <property type="entry name" value="CLECT"/>
    <property type="match status" value="1"/>
</dbReference>
<dbReference type="EMBL" id="CALNXJ010000064">
    <property type="protein sequence ID" value="CAH3157405.1"/>
    <property type="molecule type" value="Genomic_DNA"/>
</dbReference>